<evidence type="ECO:0000313" key="1">
    <source>
        <dbReference type="EMBL" id="AUV61529.1"/>
    </source>
</evidence>
<accession>A0A2K9VGV8</accession>
<dbReference type="GeneID" id="54987728"/>
<keyword evidence="1" id="KW-0396">Initiation factor</keyword>
<keyword evidence="1" id="KW-0648">Protein biosynthesis</keyword>
<keyword evidence="2" id="KW-1185">Reference proteome</keyword>
<dbReference type="Proteomes" id="UP000241370">
    <property type="component" value="Segment"/>
</dbReference>
<evidence type="ECO:0000313" key="2">
    <source>
        <dbReference type="Proteomes" id="UP000241370"/>
    </source>
</evidence>
<dbReference type="RefSeq" id="YP_009797315.1">
    <property type="nucleotide sequence ID" value="NC_047913.1"/>
</dbReference>
<organism evidence="1 2">
    <name type="scientific">Faecalibacterium phage FP_Mushu</name>
    <dbReference type="NCBI Taxonomy" id="2070185"/>
    <lineage>
        <taxon>Viruses</taxon>
        <taxon>Duplodnaviria</taxon>
        <taxon>Heunggongvirae</taxon>
        <taxon>Uroviricota</taxon>
        <taxon>Caudoviricetes</taxon>
        <taxon>Mushuvirus</taxon>
        <taxon>Mushuvirus mushu</taxon>
    </lineage>
</organism>
<reference evidence="1 2" key="1">
    <citation type="submission" date="2017-12" db="EMBL/GenBank/DDBJ databases">
        <title>Phages infecting Faecalibacterium prausnitzii belong to novel viral genera that help decipher intestinal viromes.</title>
        <authorList>
            <person name="Petit M.-A."/>
            <person name="De Paepe M."/>
            <person name="Benevides L."/>
            <person name="Langella P."/>
        </authorList>
    </citation>
    <scope>NUCLEOTIDE SEQUENCE [LARGE SCALE GENOMIC DNA]</scope>
</reference>
<proteinExistence type="predicted"/>
<dbReference type="EMBL" id="MG711460">
    <property type="protein sequence ID" value="AUV61529.1"/>
    <property type="molecule type" value="Genomic_DNA"/>
</dbReference>
<name>A0A2K9VGV8_9CAUD</name>
<sequence>MIEERAILAALERIARMQDSIRSGMDICRDTGLVFLRVYYEQLPPNVARRLTELHAEDMAEIPRATSTEGTAQDRQRLGEKLASDAATAQVMRAMNVYRARLGYGPQEGGDGAEAAGGDM</sequence>
<dbReference type="KEGG" id="vg:54987728"/>
<protein>
    <submittedName>
        <fullName evidence="1">Translation initiation factor IF-2</fullName>
    </submittedName>
</protein>